<dbReference type="Proteomes" id="UP001432322">
    <property type="component" value="Unassembled WGS sequence"/>
</dbReference>
<name>A0AAV5VQ53_9BILA</name>
<feature type="non-terminal residue" evidence="2">
    <location>
        <position position="1"/>
    </location>
</feature>
<evidence type="ECO:0008006" key="4">
    <source>
        <dbReference type="Google" id="ProtNLM"/>
    </source>
</evidence>
<sequence length="92" mass="10454">FQTWLAILVSLEIVASVARVPVYNGFSRSVSLDSSRSGRIGYWRLRAGISFSQLTASVEAQCRDPTEFRGRLTSRVGRLNCRLRYQSRPRNC</sequence>
<keyword evidence="1" id="KW-0732">Signal</keyword>
<feature type="chain" id="PRO_5043439586" description="Secreted protein" evidence="1">
    <location>
        <begin position="20"/>
        <end position="92"/>
    </location>
</feature>
<evidence type="ECO:0000256" key="1">
    <source>
        <dbReference type="SAM" id="SignalP"/>
    </source>
</evidence>
<proteinExistence type="predicted"/>
<evidence type="ECO:0000313" key="2">
    <source>
        <dbReference type="EMBL" id="GMT20691.1"/>
    </source>
</evidence>
<evidence type="ECO:0000313" key="3">
    <source>
        <dbReference type="Proteomes" id="UP001432322"/>
    </source>
</evidence>
<dbReference type="AlphaFoldDB" id="A0AAV5VQ53"/>
<keyword evidence="3" id="KW-1185">Reference proteome</keyword>
<protein>
    <recommendedName>
        <fullName evidence="4">Secreted protein</fullName>
    </recommendedName>
</protein>
<comment type="caution">
    <text evidence="2">The sequence shown here is derived from an EMBL/GenBank/DDBJ whole genome shotgun (WGS) entry which is preliminary data.</text>
</comment>
<dbReference type="EMBL" id="BTSY01000003">
    <property type="protein sequence ID" value="GMT20691.1"/>
    <property type="molecule type" value="Genomic_DNA"/>
</dbReference>
<reference evidence="2" key="1">
    <citation type="submission" date="2023-10" db="EMBL/GenBank/DDBJ databases">
        <title>Genome assembly of Pristionchus species.</title>
        <authorList>
            <person name="Yoshida K."/>
            <person name="Sommer R.J."/>
        </authorList>
    </citation>
    <scope>NUCLEOTIDE SEQUENCE</scope>
    <source>
        <strain evidence="2">RS5133</strain>
    </source>
</reference>
<gene>
    <name evidence="2" type="ORF">PFISCL1PPCAC_11988</name>
</gene>
<organism evidence="2 3">
    <name type="scientific">Pristionchus fissidentatus</name>
    <dbReference type="NCBI Taxonomy" id="1538716"/>
    <lineage>
        <taxon>Eukaryota</taxon>
        <taxon>Metazoa</taxon>
        <taxon>Ecdysozoa</taxon>
        <taxon>Nematoda</taxon>
        <taxon>Chromadorea</taxon>
        <taxon>Rhabditida</taxon>
        <taxon>Rhabditina</taxon>
        <taxon>Diplogasteromorpha</taxon>
        <taxon>Diplogasteroidea</taxon>
        <taxon>Neodiplogasteridae</taxon>
        <taxon>Pristionchus</taxon>
    </lineage>
</organism>
<feature type="signal peptide" evidence="1">
    <location>
        <begin position="1"/>
        <end position="19"/>
    </location>
</feature>
<accession>A0AAV5VQ53</accession>